<evidence type="ECO:0000313" key="1">
    <source>
        <dbReference type="EMBL" id="MDP9806622.1"/>
    </source>
</evidence>
<gene>
    <name evidence="1" type="ORF">J2S70_001204</name>
</gene>
<protein>
    <submittedName>
        <fullName evidence="1">Metal-responsive CopG/Arc/MetJ family transcriptional regulator</fullName>
    </submittedName>
</protein>
<comment type="caution">
    <text evidence="1">The sequence shown here is derived from an EMBL/GenBank/DDBJ whole genome shotgun (WGS) entry which is preliminary data.</text>
</comment>
<organism evidence="1 2">
    <name type="scientific">Trueperella bonasi</name>
    <dbReference type="NCBI Taxonomy" id="312286"/>
    <lineage>
        <taxon>Bacteria</taxon>
        <taxon>Bacillati</taxon>
        <taxon>Actinomycetota</taxon>
        <taxon>Actinomycetes</taxon>
        <taxon>Actinomycetales</taxon>
        <taxon>Actinomycetaceae</taxon>
        <taxon>Trueperella</taxon>
    </lineage>
</organism>
<accession>A0ABT9NHF7</accession>
<sequence length="36" mass="3983">MSVSVKISASMLKDIDAKSSNRSEFIREAIAQELRA</sequence>
<proteinExistence type="predicted"/>
<dbReference type="RefSeq" id="WP_307682833.1">
    <property type="nucleotide sequence ID" value="NZ_JAUSQX010000001.1"/>
</dbReference>
<dbReference type="Proteomes" id="UP001243212">
    <property type="component" value="Unassembled WGS sequence"/>
</dbReference>
<name>A0ABT9NHF7_9ACTO</name>
<dbReference type="EMBL" id="JAUSQX010000001">
    <property type="protein sequence ID" value="MDP9806622.1"/>
    <property type="molecule type" value="Genomic_DNA"/>
</dbReference>
<keyword evidence="2" id="KW-1185">Reference proteome</keyword>
<reference evidence="1 2" key="1">
    <citation type="submission" date="2023-07" db="EMBL/GenBank/DDBJ databases">
        <title>Sequencing the genomes of 1000 actinobacteria strains.</title>
        <authorList>
            <person name="Klenk H.-P."/>
        </authorList>
    </citation>
    <scope>NUCLEOTIDE SEQUENCE [LARGE SCALE GENOMIC DNA]</scope>
    <source>
        <strain evidence="1 2">DSM 17163</strain>
    </source>
</reference>
<evidence type="ECO:0000313" key="2">
    <source>
        <dbReference type="Proteomes" id="UP001243212"/>
    </source>
</evidence>